<keyword evidence="3" id="KW-1133">Transmembrane helix</keyword>
<evidence type="ECO:0000256" key="2">
    <source>
        <dbReference type="ARBA" id="ARBA00001964"/>
    </source>
</evidence>
<proteinExistence type="predicted"/>
<evidence type="ECO:0000259" key="4">
    <source>
        <dbReference type="SMART" id="SM00861"/>
    </source>
</evidence>
<dbReference type="InterPro" id="IPR005474">
    <property type="entry name" value="Transketolase_N"/>
</dbReference>
<keyword evidence="3" id="KW-0472">Membrane</keyword>
<dbReference type="OrthoDB" id="10267175at2759"/>
<dbReference type="InterPro" id="IPR033247">
    <property type="entry name" value="Transketolase_fam"/>
</dbReference>
<dbReference type="GO" id="GO:0005829">
    <property type="term" value="C:cytosol"/>
    <property type="evidence" value="ECO:0007669"/>
    <property type="project" value="TreeGrafter"/>
</dbReference>
<feature type="transmembrane region" description="Helical" evidence="3">
    <location>
        <begin position="139"/>
        <end position="160"/>
    </location>
</feature>
<feature type="transmembrane region" description="Helical" evidence="3">
    <location>
        <begin position="238"/>
        <end position="256"/>
    </location>
</feature>
<reference evidence="5" key="1">
    <citation type="submission" date="2022-04" db="EMBL/GenBank/DDBJ databases">
        <title>Carnegiea gigantea Genome sequencing and assembly v2.</title>
        <authorList>
            <person name="Copetti D."/>
            <person name="Sanderson M.J."/>
            <person name="Burquez A."/>
            <person name="Wojciechowski M.F."/>
        </authorList>
    </citation>
    <scope>NUCLEOTIDE SEQUENCE</scope>
    <source>
        <strain evidence="5">SGP5-SGP5p</strain>
        <tissue evidence="5">Aerial part</tissue>
    </source>
</reference>
<dbReference type="PANTHER" id="PTHR43522:SF17">
    <property type="entry name" value="TRANSKETOLASE, CHLOROPLASTIC"/>
    <property type="match status" value="1"/>
</dbReference>
<comment type="caution">
    <text evidence="5">The sequence shown here is derived from an EMBL/GenBank/DDBJ whole genome shotgun (WGS) entry which is preliminary data.</text>
</comment>
<evidence type="ECO:0000313" key="6">
    <source>
        <dbReference type="Proteomes" id="UP001153076"/>
    </source>
</evidence>
<dbReference type="CDD" id="cd07033">
    <property type="entry name" value="TPP_PYR_DXS_TK_like"/>
    <property type="match status" value="1"/>
</dbReference>
<evidence type="ECO:0000256" key="1">
    <source>
        <dbReference type="ARBA" id="ARBA00001941"/>
    </source>
</evidence>
<dbReference type="InterPro" id="IPR005475">
    <property type="entry name" value="Transketolase-like_Pyr-bd"/>
</dbReference>
<dbReference type="Gene3D" id="3.40.50.970">
    <property type="match status" value="3"/>
</dbReference>
<gene>
    <name evidence="5" type="ORF">Cgig2_013570</name>
</gene>
<dbReference type="Pfam" id="PF00456">
    <property type="entry name" value="Transketolase_N"/>
    <property type="match status" value="2"/>
</dbReference>
<evidence type="ECO:0000313" key="5">
    <source>
        <dbReference type="EMBL" id="KAJ8427489.1"/>
    </source>
</evidence>
<dbReference type="InterPro" id="IPR029061">
    <property type="entry name" value="THDP-binding"/>
</dbReference>
<dbReference type="EMBL" id="JAKOGI010001139">
    <property type="protein sequence ID" value="KAJ8427489.1"/>
    <property type="molecule type" value="Genomic_DNA"/>
</dbReference>
<dbReference type="PANTHER" id="PTHR43522">
    <property type="entry name" value="TRANSKETOLASE"/>
    <property type="match status" value="1"/>
</dbReference>
<dbReference type="SUPFAM" id="SSF52518">
    <property type="entry name" value="Thiamin diphosphate-binding fold (THDP-binding)"/>
    <property type="match status" value="2"/>
</dbReference>
<organism evidence="5 6">
    <name type="scientific">Carnegiea gigantea</name>
    <dbReference type="NCBI Taxonomy" id="171969"/>
    <lineage>
        <taxon>Eukaryota</taxon>
        <taxon>Viridiplantae</taxon>
        <taxon>Streptophyta</taxon>
        <taxon>Embryophyta</taxon>
        <taxon>Tracheophyta</taxon>
        <taxon>Spermatophyta</taxon>
        <taxon>Magnoliopsida</taxon>
        <taxon>eudicotyledons</taxon>
        <taxon>Gunneridae</taxon>
        <taxon>Pentapetalae</taxon>
        <taxon>Caryophyllales</taxon>
        <taxon>Cactineae</taxon>
        <taxon>Cactaceae</taxon>
        <taxon>Cactoideae</taxon>
        <taxon>Echinocereeae</taxon>
        <taxon>Carnegiea</taxon>
    </lineage>
</organism>
<accession>A0A9Q1JL31</accession>
<evidence type="ECO:0000256" key="3">
    <source>
        <dbReference type="SAM" id="Phobius"/>
    </source>
</evidence>
<sequence>MKGIANEACFLAGQWGLGKLIAFYNDTHISIDGDTVIAFTENGSSGSLGQAYSDQVTTTIGFGSPNKANSSSVPGSALGAKKVEATKQNLAWPYEPFQVPEDVKKHWSCHVLEEVSLEADWNTKFAEYEKKYPAKAAELKSIITGELSAALSISICFIILRMTYTPESPSDASKNLSQQNLDALAKVIPRLVGGSADLVSSNMTSHKMFGGFQKDTLEERNVHFGVREHGMDDMFNGISLYSPGFIPYSATFFLFVDYMRGAMRISTLSKAGDIYVMTHEFIRLGEGGPSHHPIEHLASFRAMPNILMLRPTNRNQSTSAYKVVVLNRKPHQSLLCLGKSFLNSLKFPLKESKREGASSLKTLQATNPRSF</sequence>
<protein>
    <recommendedName>
        <fullName evidence="4">Transketolase-like pyrimidine-binding domain-containing protein</fullName>
    </recommendedName>
</protein>
<keyword evidence="3" id="KW-0812">Transmembrane</keyword>
<keyword evidence="6" id="KW-1185">Reference proteome</keyword>
<name>A0A9Q1JL31_9CARY</name>
<dbReference type="AlphaFoldDB" id="A0A9Q1JL31"/>
<comment type="cofactor">
    <cofactor evidence="1">
        <name>Co(2+)</name>
        <dbReference type="ChEBI" id="CHEBI:48828"/>
    </cofactor>
</comment>
<dbReference type="SMART" id="SM00861">
    <property type="entry name" value="Transket_pyr"/>
    <property type="match status" value="1"/>
</dbReference>
<feature type="domain" description="Transketolase-like pyrimidine-binding" evidence="4">
    <location>
        <begin position="171"/>
        <end position="344"/>
    </location>
</feature>
<comment type="cofactor">
    <cofactor evidence="2">
        <name>thiamine diphosphate</name>
        <dbReference type="ChEBI" id="CHEBI:58937"/>
    </cofactor>
</comment>
<dbReference type="GO" id="GO:0006098">
    <property type="term" value="P:pentose-phosphate shunt"/>
    <property type="evidence" value="ECO:0007669"/>
    <property type="project" value="TreeGrafter"/>
</dbReference>
<dbReference type="Proteomes" id="UP001153076">
    <property type="component" value="Unassembled WGS sequence"/>
</dbReference>
<dbReference type="GO" id="GO:0004802">
    <property type="term" value="F:transketolase activity"/>
    <property type="evidence" value="ECO:0007669"/>
    <property type="project" value="UniProtKB-EC"/>
</dbReference>
<dbReference type="Pfam" id="PF02779">
    <property type="entry name" value="Transket_pyr"/>
    <property type="match status" value="1"/>
</dbReference>